<evidence type="ECO:0000259" key="4">
    <source>
        <dbReference type="Pfam" id="PF00557"/>
    </source>
</evidence>
<dbReference type="SUPFAM" id="SSF53092">
    <property type="entry name" value="Creatinase/prolidase N-terminal domain"/>
    <property type="match status" value="1"/>
</dbReference>
<feature type="domain" description="Creatinase N-terminal" evidence="5">
    <location>
        <begin position="8"/>
        <end position="136"/>
    </location>
</feature>
<evidence type="ECO:0000259" key="6">
    <source>
        <dbReference type="Pfam" id="PF16188"/>
    </source>
</evidence>
<dbReference type="EMBL" id="QSUP01000013">
    <property type="protein sequence ID" value="RGN51034.1"/>
    <property type="molecule type" value="Genomic_DNA"/>
</dbReference>
<dbReference type="InterPro" id="IPR000587">
    <property type="entry name" value="Creatinase_N"/>
</dbReference>
<proteinExistence type="inferred from homology"/>
<dbReference type="Proteomes" id="UP000261088">
    <property type="component" value="Unassembled WGS sequence"/>
</dbReference>
<dbReference type="CDD" id="cd01085">
    <property type="entry name" value="APP"/>
    <property type="match status" value="1"/>
</dbReference>
<evidence type="ECO:0000256" key="1">
    <source>
        <dbReference type="ARBA" id="ARBA00008766"/>
    </source>
</evidence>
<dbReference type="SUPFAM" id="SSF55920">
    <property type="entry name" value="Creatinase/aminopeptidase"/>
    <property type="match status" value="1"/>
</dbReference>
<feature type="domain" description="Peptidase M24" evidence="4">
    <location>
        <begin position="313"/>
        <end position="528"/>
    </location>
</feature>
<dbReference type="GO" id="GO:0005737">
    <property type="term" value="C:cytoplasm"/>
    <property type="evidence" value="ECO:0007669"/>
    <property type="project" value="UniProtKB-ARBA"/>
</dbReference>
<dbReference type="FunFam" id="3.90.230.10:FF:000009">
    <property type="entry name" value="xaa-Pro aminopeptidase 2"/>
    <property type="match status" value="1"/>
</dbReference>
<evidence type="ECO:0000256" key="2">
    <source>
        <dbReference type="ARBA" id="ARBA00022723"/>
    </source>
</evidence>
<evidence type="ECO:0000256" key="3">
    <source>
        <dbReference type="ARBA" id="ARBA00022801"/>
    </source>
</evidence>
<evidence type="ECO:0000259" key="5">
    <source>
        <dbReference type="Pfam" id="PF01321"/>
    </source>
</evidence>
<dbReference type="FunFam" id="3.40.350.10:FF:000003">
    <property type="entry name" value="Xaa-pro aminopeptidase P"/>
    <property type="match status" value="1"/>
</dbReference>
<dbReference type="AlphaFoldDB" id="A0AB37LU44"/>
<dbReference type="Pfam" id="PF16189">
    <property type="entry name" value="Creatinase_N_2"/>
    <property type="match status" value="1"/>
</dbReference>
<accession>A0AB37LU44</accession>
<feature type="domain" description="Peptidase M24 C-terminal" evidence="6">
    <location>
        <begin position="536"/>
        <end position="596"/>
    </location>
</feature>
<dbReference type="InterPro" id="IPR036005">
    <property type="entry name" value="Creatinase/aminopeptidase-like"/>
</dbReference>
<dbReference type="GO" id="GO:0070006">
    <property type="term" value="F:metalloaminopeptidase activity"/>
    <property type="evidence" value="ECO:0007669"/>
    <property type="project" value="InterPro"/>
</dbReference>
<organism evidence="7 8">
    <name type="scientific">Parabacteroides merdae</name>
    <dbReference type="NCBI Taxonomy" id="46503"/>
    <lineage>
        <taxon>Bacteria</taxon>
        <taxon>Pseudomonadati</taxon>
        <taxon>Bacteroidota</taxon>
        <taxon>Bacteroidia</taxon>
        <taxon>Bacteroidales</taxon>
        <taxon>Tannerellaceae</taxon>
        <taxon>Parabacteroides</taxon>
    </lineage>
</organism>
<evidence type="ECO:0000313" key="8">
    <source>
        <dbReference type="Proteomes" id="UP000261088"/>
    </source>
</evidence>
<comment type="similarity">
    <text evidence="1">Belongs to the peptidase M24B family.</text>
</comment>
<reference evidence="7 8" key="1">
    <citation type="submission" date="2018-08" db="EMBL/GenBank/DDBJ databases">
        <title>A genome reference for cultivated species of the human gut microbiota.</title>
        <authorList>
            <person name="Zou Y."/>
            <person name="Xue W."/>
            <person name="Luo G."/>
        </authorList>
    </citation>
    <scope>NUCLEOTIDE SEQUENCE [LARGE SCALE GENOMIC DNA]</scope>
    <source>
        <strain evidence="7 8">OM05-11AA</strain>
    </source>
</reference>
<keyword evidence="7" id="KW-0031">Aminopeptidase</keyword>
<comment type="caution">
    <text evidence="7">The sequence shown here is derived from an EMBL/GenBank/DDBJ whole genome shotgun (WGS) entry which is preliminary data.</text>
</comment>
<dbReference type="InterPro" id="IPR033740">
    <property type="entry name" value="Pept_M24B"/>
</dbReference>
<dbReference type="RefSeq" id="WP_122122273.1">
    <property type="nucleotide sequence ID" value="NZ_JBCHGO010000003.1"/>
</dbReference>
<dbReference type="Pfam" id="PF16188">
    <property type="entry name" value="Peptidase_M24_C"/>
    <property type="match status" value="1"/>
</dbReference>
<dbReference type="InterPro" id="IPR029149">
    <property type="entry name" value="Creatin/AminoP/Spt16_N"/>
</dbReference>
<keyword evidence="3" id="KW-0378">Hydrolase</keyword>
<evidence type="ECO:0000313" key="7">
    <source>
        <dbReference type="EMBL" id="RGN51034.1"/>
    </source>
</evidence>
<protein>
    <submittedName>
        <fullName evidence="7">Aminopeptidase P family protein</fullName>
    </submittedName>
</protein>
<dbReference type="Gene3D" id="3.90.230.10">
    <property type="entry name" value="Creatinase/methionine aminopeptidase superfamily"/>
    <property type="match status" value="1"/>
</dbReference>
<dbReference type="PANTHER" id="PTHR43763">
    <property type="entry name" value="XAA-PRO AMINOPEPTIDASE 1"/>
    <property type="match status" value="1"/>
</dbReference>
<dbReference type="InterPro" id="IPR000994">
    <property type="entry name" value="Pept_M24"/>
</dbReference>
<dbReference type="GO" id="GO:0046872">
    <property type="term" value="F:metal ion binding"/>
    <property type="evidence" value="ECO:0007669"/>
    <property type="project" value="UniProtKB-KW"/>
</dbReference>
<dbReference type="Pfam" id="PF00557">
    <property type="entry name" value="Peptidase_M24"/>
    <property type="match status" value="1"/>
</dbReference>
<keyword evidence="2" id="KW-0479">Metal-binding</keyword>
<dbReference type="Pfam" id="PF01321">
    <property type="entry name" value="Creatinase_N"/>
    <property type="match status" value="1"/>
</dbReference>
<dbReference type="Gene3D" id="3.40.350.10">
    <property type="entry name" value="Creatinase/prolidase N-terminal domain"/>
    <property type="match status" value="2"/>
</dbReference>
<dbReference type="InterPro" id="IPR050422">
    <property type="entry name" value="X-Pro_aminopeptidase_P"/>
</dbReference>
<dbReference type="PANTHER" id="PTHR43763:SF6">
    <property type="entry name" value="XAA-PRO AMINOPEPTIDASE 1"/>
    <property type="match status" value="1"/>
</dbReference>
<sequence length="596" mass="66680">MKTNIPERIAALREAMKQHKIDAYIIPTSDPHMSEYPADCWKYREWISGFTGSAGTVIITADKAGLWTDSRYFLQASTQLEGTGIELFKMMLPETPTIPEFLTHELKEGQTVGLNGETYSLADARSLEKALAEKEIKLNTNASLIDPIWKERPAIPEAPMFEMPVELSGKSTEDKLIDINKMLHKAGADCTILSALDEVAWTFNIRGTDVAYNPVVISYAFVSEKESVLFVNPKKIPAEIAEHLKKEGVTLADYGMLATFLSRLPERTRVFIDSKRTNVAIYNALPKSSILIEGISPANHLKSIKNEAEIKGFRNAVLKDGIAMTKFYFWLEKRLKAGEKVTELSAAAKLTALRSEQPQYVMDSFASISSYGPHGAVVHYSPTPETDTELKTDSLYLLDSGAQYLDGTTDITRTIALCDEPSEQMKKDFTRALKGTIGIAKCKFPAGIRGCLIDAFARKALWDAGINYLHGTCHGIGHCLNVHEGPQSIRMEENPVILEPGMVMSDEPAMYRPGEYGIRTENMILIREDSETEFGKFLGFETLTLCYIDTKLVIPSMLSVREHAWLNKYHQMVYDLVSPHLNEEEKAWLKEKTAEI</sequence>
<dbReference type="InterPro" id="IPR032416">
    <property type="entry name" value="Peptidase_M24_C"/>
</dbReference>
<keyword evidence="7" id="KW-0645">Protease</keyword>
<gene>
    <name evidence="7" type="ORF">DXB61_11965</name>
</gene>
<name>A0AB37LU44_9BACT</name>